<dbReference type="EC" id="5.4.99.25" evidence="5"/>
<name>A0ABV6LP52_9BACI</name>
<dbReference type="Gene3D" id="3.30.2350.10">
    <property type="entry name" value="Pseudouridine synthase"/>
    <property type="match status" value="1"/>
</dbReference>
<evidence type="ECO:0000256" key="4">
    <source>
        <dbReference type="ARBA" id="ARBA00023235"/>
    </source>
</evidence>
<feature type="active site" description="Nucleophile" evidence="5">
    <location>
        <position position="38"/>
    </location>
</feature>
<dbReference type="SUPFAM" id="SSF55120">
    <property type="entry name" value="Pseudouridine synthase"/>
    <property type="match status" value="1"/>
</dbReference>
<accession>A0ABV6LP52</accession>
<dbReference type="CDD" id="cd02573">
    <property type="entry name" value="PseudoU_synth_EcTruB"/>
    <property type="match status" value="1"/>
</dbReference>
<dbReference type="RefSeq" id="WP_377347876.1">
    <property type="nucleotide sequence ID" value="NZ_JBHLTP010000009.1"/>
</dbReference>
<dbReference type="Pfam" id="PF16198">
    <property type="entry name" value="TruB_C_2"/>
    <property type="match status" value="1"/>
</dbReference>
<evidence type="ECO:0000313" key="8">
    <source>
        <dbReference type="EMBL" id="MFC0524184.1"/>
    </source>
</evidence>
<keyword evidence="9" id="KW-1185">Reference proteome</keyword>
<evidence type="ECO:0000259" key="7">
    <source>
        <dbReference type="Pfam" id="PF16198"/>
    </source>
</evidence>
<dbReference type="InterPro" id="IPR002501">
    <property type="entry name" value="PsdUridine_synth_N"/>
</dbReference>
<reference evidence="8 9" key="1">
    <citation type="submission" date="2024-09" db="EMBL/GenBank/DDBJ databases">
        <authorList>
            <person name="Sun Q."/>
            <person name="Mori K."/>
        </authorList>
    </citation>
    <scope>NUCLEOTIDE SEQUENCE [LARGE SCALE GENOMIC DNA]</scope>
    <source>
        <strain evidence="8 9">NCAIM B.02529</strain>
    </source>
</reference>
<protein>
    <recommendedName>
        <fullName evidence="5">tRNA pseudouridine synthase B</fullName>
        <ecNumber evidence="5">5.4.99.25</ecNumber>
    </recommendedName>
    <alternativeName>
        <fullName evidence="5">tRNA pseudouridine(55) synthase</fullName>
        <shortName evidence="5">Psi55 synthase</shortName>
    </alternativeName>
    <alternativeName>
        <fullName evidence="5">tRNA pseudouridylate synthase</fullName>
    </alternativeName>
    <alternativeName>
        <fullName evidence="5">tRNA-uridine isomerase</fullName>
    </alternativeName>
</protein>
<evidence type="ECO:0000256" key="3">
    <source>
        <dbReference type="ARBA" id="ARBA00022694"/>
    </source>
</evidence>
<dbReference type="InterPro" id="IPR020103">
    <property type="entry name" value="PsdUridine_synth_cat_dom_sf"/>
</dbReference>
<keyword evidence="3 5" id="KW-0819">tRNA processing</keyword>
<dbReference type="HAMAP" id="MF_01080">
    <property type="entry name" value="TruB_bact"/>
    <property type="match status" value="1"/>
</dbReference>
<keyword evidence="4 5" id="KW-0413">Isomerase</keyword>
<dbReference type="InterPro" id="IPR032819">
    <property type="entry name" value="TruB_C"/>
</dbReference>
<evidence type="ECO:0000259" key="6">
    <source>
        <dbReference type="Pfam" id="PF01509"/>
    </source>
</evidence>
<dbReference type="EMBL" id="JBHLTP010000009">
    <property type="protein sequence ID" value="MFC0524184.1"/>
    <property type="molecule type" value="Genomic_DNA"/>
</dbReference>
<dbReference type="PANTHER" id="PTHR13767:SF2">
    <property type="entry name" value="PSEUDOURIDYLATE SYNTHASE TRUB1"/>
    <property type="match status" value="1"/>
</dbReference>
<evidence type="ECO:0000256" key="1">
    <source>
        <dbReference type="ARBA" id="ARBA00000385"/>
    </source>
</evidence>
<proteinExistence type="inferred from homology"/>
<evidence type="ECO:0000256" key="2">
    <source>
        <dbReference type="ARBA" id="ARBA00005642"/>
    </source>
</evidence>
<evidence type="ECO:0000256" key="5">
    <source>
        <dbReference type="HAMAP-Rule" id="MF_01080"/>
    </source>
</evidence>
<comment type="caution">
    <text evidence="8">The sequence shown here is derived from an EMBL/GenBank/DDBJ whole genome shotgun (WGS) entry which is preliminary data.</text>
</comment>
<feature type="domain" description="tRNA pseudouridylate synthase B C-terminal" evidence="7">
    <location>
        <begin position="179"/>
        <end position="237"/>
    </location>
</feature>
<dbReference type="PANTHER" id="PTHR13767">
    <property type="entry name" value="TRNA-PSEUDOURIDINE SYNTHASE"/>
    <property type="match status" value="1"/>
</dbReference>
<feature type="domain" description="Pseudouridine synthase II N-terminal" evidence="6">
    <location>
        <begin position="23"/>
        <end position="178"/>
    </location>
</feature>
<sequence>MDGILPLWKPKGMTSHDCVMKLRGILHTKKVGHTGTLDPEVEGVLPMCIGQATKIASYVTESEKVYEAKVTLGYSTETEDATGAVVHRKAVKENITSEEIGNILTAFQGEITQITPMYSAVRVDGKRLYEYAREGITVERPKRNVVIHTLELLEREMEYGEDTVSFYIRIVCSKGTYIRTLCVDIGEALGYPAHMSSLIRTASGSFEQSEAYTFETIQYEKDHGDLMPLLKPMDRGVKHLSSLTISDSEGDKVYHGTVFPKPDPAPSTNPFTMVNENGKLLAIYQIHPEKPHLIKPVRVFHYDQS</sequence>
<comment type="function">
    <text evidence="5">Responsible for synthesis of pseudouridine from uracil-55 in the psi GC loop of transfer RNAs.</text>
</comment>
<evidence type="ECO:0000313" key="9">
    <source>
        <dbReference type="Proteomes" id="UP001589836"/>
    </source>
</evidence>
<gene>
    <name evidence="5 8" type="primary">truB</name>
    <name evidence="8" type="ORF">ACFFGV_11475</name>
</gene>
<organism evidence="8 9">
    <name type="scientific">Pontibacillus salicampi</name>
    <dbReference type="NCBI Taxonomy" id="1449801"/>
    <lineage>
        <taxon>Bacteria</taxon>
        <taxon>Bacillati</taxon>
        <taxon>Bacillota</taxon>
        <taxon>Bacilli</taxon>
        <taxon>Bacillales</taxon>
        <taxon>Bacillaceae</taxon>
        <taxon>Pontibacillus</taxon>
    </lineage>
</organism>
<comment type="catalytic activity">
    <reaction evidence="1 5">
        <text>uridine(55) in tRNA = pseudouridine(55) in tRNA</text>
        <dbReference type="Rhea" id="RHEA:42532"/>
        <dbReference type="Rhea" id="RHEA-COMP:10101"/>
        <dbReference type="Rhea" id="RHEA-COMP:10102"/>
        <dbReference type="ChEBI" id="CHEBI:65314"/>
        <dbReference type="ChEBI" id="CHEBI:65315"/>
        <dbReference type="EC" id="5.4.99.25"/>
    </reaction>
</comment>
<dbReference type="Proteomes" id="UP001589836">
    <property type="component" value="Unassembled WGS sequence"/>
</dbReference>
<comment type="similarity">
    <text evidence="2 5">Belongs to the pseudouridine synthase TruB family. Type 1 subfamily.</text>
</comment>
<dbReference type="Pfam" id="PF01509">
    <property type="entry name" value="TruB_N"/>
    <property type="match status" value="1"/>
</dbReference>
<dbReference type="GO" id="GO:0160148">
    <property type="term" value="F:tRNA pseudouridine(55) synthase activity"/>
    <property type="evidence" value="ECO:0007669"/>
    <property type="project" value="UniProtKB-EC"/>
</dbReference>
<dbReference type="NCBIfam" id="TIGR00431">
    <property type="entry name" value="TruB"/>
    <property type="match status" value="1"/>
</dbReference>
<dbReference type="InterPro" id="IPR014780">
    <property type="entry name" value="tRNA_psdUridine_synth_TruB"/>
</dbReference>